<evidence type="ECO:0000313" key="3">
    <source>
        <dbReference type="Proteomes" id="UP001295423"/>
    </source>
</evidence>
<dbReference type="EMBL" id="CAKOGP040002202">
    <property type="protein sequence ID" value="CAJ1965213.1"/>
    <property type="molecule type" value="Genomic_DNA"/>
</dbReference>
<organism evidence="2 3">
    <name type="scientific">Cylindrotheca closterium</name>
    <dbReference type="NCBI Taxonomy" id="2856"/>
    <lineage>
        <taxon>Eukaryota</taxon>
        <taxon>Sar</taxon>
        <taxon>Stramenopiles</taxon>
        <taxon>Ochrophyta</taxon>
        <taxon>Bacillariophyta</taxon>
        <taxon>Bacillariophyceae</taxon>
        <taxon>Bacillariophycidae</taxon>
        <taxon>Bacillariales</taxon>
        <taxon>Bacillariaceae</taxon>
        <taxon>Cylindrotheca</taxon>
    </lineage>
</organism>
<sequence>MKSSPAKSTGSEASLQPPNIILRTSSKYHPLMICLLVGSTATVLFPLFFALRDGDFHTAWTLLWSVLFIGLVFMLVLPKTVDVRSDGVIGIKTMLTTWKFTDVTRAYESSFSPDELMMPRIKFATTWKPPHRVILCRKNGKWDVLVSPEDAKEFVEAVNNLVGSEEVVNAETGVKKTPKRDLSSQ</sequence>
<proteinExistence type="predicted"/>
<gene>
    <name evidence="2" type="ORF">CYCCA115_LOCUS21004</name>
</gene>
<feature type="transmembrane region" description="Helical" evidence="1">
    <location>
        <begin position="31"/>
        <end position="51"/>
    </location>
</feature>
<evidence type="ECO:0000256" key="1">
    <source>
        <dbReference type="SAM" id="Phobius"/>
    </source>
</evidence>
<accession>A0AAD2PX71</accession>
<keyword evidence="1" id="KW-1133">Transmembrane helix</keyword>
<dbReference type="AlphaFoldDB" id="A0AAD2PX71"/>
<keyword evidence="3" id="KW-1185">Reference proteome</keyword>
<keyword evidence="1" id="KW-0472">Membrane</keyword>
<dbReference type="Proteomes" id="UP001295423">
    <property type="component" value="Unassembled WGS sequence"/>
</dbReference>
<name>A0AAD2PX71_9STRA</name>
<reference evidence="2" key="1">
    <citation type="submission" date="2023-08" db="EMBL/GenBank/DDBJ databases">
        <authorList>
            <person name="Audoor S."/>
            <person name="Bilcke G."/>
        </authorList>
    </citation>
    <scope>NUCLEOTIDE SEQUENCE</scope>
</reference>
<keyword evidence="1" id="KW-0812">Transmembrane</keyword>
<evidence type="ECO:0008006" key="4">
    <source>
        <dbReference type="Google" id="ProtNLM"/>
    </source>
</evidence>
<evidence type="ECO:0000313" key="2">
    <source>
        <dbReference type="EMBL" id="CAJ1965213.1"/>
    </source>
</evidence>
<feature type="transmembrane region" description="Helical" evidence="1">
    <location>
        <begin position="57"/>
        <end position="77"/>
    </location>
</feature>
<protein>
    <recommendedName>
        <fullName evidence="4">PH domain-containing protein</fullName>
    </recommendedName>
</protein>
<comment type="caution">
    <text evidence="2">The sequence shown here is derived from an EMBL/GenBank/DDBJ whole genome shotgun (WGS) entry which is preliminary data.</text>
</comment>